<dbReference type="OrthoDB" id="2247048at2759"/>
<evidence type="ECO:0000313" key="1">
    <source>
        <dbReference type="EMBL" id="ORE02553.1"/>
    </source>
</evidence>
<accession>A0A1X0QS16</accession>
<protein>
    <submittedName>
        <fullName evidence="1">Uncharacterized protein</fullName>
    </submittedName>
</protein>
<proteinExistence type="predicted"/>
<dbReference type="VEuPathDB" id="FungiDB:BCV72DRAFT_317611"/>
<name>A0A1X0QS16_RHIZD</name>
<gene>
    <name evidence="1" type="ORF">BCV72DRAFT_317611</name>
</gene>
<sequence length="71" mass="8082">MDLAVDDELFAIETISFCTQFLMNKSSERSLNPVVHPAADERNNEYVASDAIQFTQMIRKLDFFICFSVSA</sequence>
<dbReference type="EMBL" id="KV922044">
    <property type="protein sequence ID" value="ORE02553.1"/>
    <property type="molecule type" value="Genomic_DNA"/>
</dbReference>
<dbReference type="AlphaFoldDB" id="A0A1X0QS16"/>
<reference evidence="1" key="1">
    <citation type="journal article" date="2016" name="Proc. Natl. Acad. Sci. U.S.A.">
        <title>Lipid metabolic changes in an early divergent fungus govern the establishment of a mutualistic symbiosis with endobacteria.</title>
        <authorList>
            <person name="Lastovetsky O.A."/>
            <person name="Gaspar M.L."/>
            <person name="Mondo S.J."/>
            <person name="LaButti K.M."/>
            <person name="Sandor L."/>
            <person name="Grigoriev I.V."/>
            <person name="Henry S.A."/>
            <person name="Pawlowska T.E."/>
        </authorList>
    </citation>
    <scope>NUCLEOTIDE SEQUENCE [LARGE SCALE GENOMIC DNA]</scope>
    <source>
        <strain evidence="1">ATCC 52814</strain>
    </source>
</reference>
<dbReference type="Proteomes" id="UP000242414">
    <property type="component" value="Unassembled WGS sequence"/>
</dbReference>
<organism evidence="1">
    <name type="scientific">Rhizopus microsporus var. microsporus</name>
    <dbReference type="NCBI Taxonomy" id="86635"/>
    <lineage>
        <taxon>Eukaryota</taxon>
        <taxon>Fungi</taxon>
        <taxon>Fungi incertae sedis</taxon>
        <taxon>Mucoromycota</taxon>
        <taxon>Mucoromycotina</taxon>
        <taxon>Mucoromycetes</taxon>
        <taxon>Mucorales</taxon>
        <taxon>Mucorineae</taxon>
        <taxon>Rhizopodaceae</taxon>
        <taxon>Rhizopus</taxon>
    </lineage>
</organism>